<dbReference type="GeneID" id="6997992"/>
<sequence length="386" mass="44789">MQMSGSLKINIPSHFCYLLLSESKKKASYIGYTVNPVRRLRQHNGEIKKGAKKTKSGIPWYMAICIDGFPNRIAALRFEWVWQHPHICKATRSQIIVWGITKVSKKSGKFILNRKQWSVQQRIGILLCMVSIEPWCKMNLSIYIMDRNSTDIIINWIDIFSKIVPTKFILFDIPNLGEFKCFLRICNDSNSGSNTEFFQINFDILKNKQVSISDSESDFDIPNNNFILQIEENKINCILCNLEIEFNRKFIVFPCCDDSFVHISCISKWDENLNDQDSKISLIPKRVSCPVCFESYNWLDIVTNNVKVSDILSNTKDHQEDKQEIPHKFESNYTYTKCDTEKNCTNFISETCIANSMDIFNDFGVDYNIEDCSSKFDFIDLTVDSD</sequence>
<keyword evidence="7 8" id="KW-0539">Nucleus</keyword>
<keyword evidence="3 8" id="KW-0227">DNA damage</keyword>
<keyword evidence="11" id="KW-1185">Reference proteome</keyword>
<dbReference type="InterPro" id="IPR050381">
    <property type="entry name" value="SLX1_endonuclease"/>
</dbReference>
<dbReference type="InterPro" id="IPR027520">
    <property type="entry name" value="Slx1"/>
</dbReference>
<dbReference type="GO" id="GO:0033557">
    <property type="term" value="C:Slx1-Slx4 complex"/>
    <property type="evidence" value="ECO:0007669"/>
    <property type="project" value="UniProtKB-UniRule"/>
</dbReference>
<dbReference type="InterPro" id="IPR000305">
    <property type="entry name" value="GIY-YIG_endonuc"/>
</dbReference>
<dbReference type="PANTHER" id="PTHR20208">
    <property type="entry name" value="STRUCTURE-SPECIFIC ENDONUCLEASE SUBUNIT SLX1"/>
    <property type="match status" value="1"/>
</dbReference>
<comment type="cofactor">
    <cofactor evidence="8">
        <name>a divalent metal cation</name>
        <dbReference type="ChEBI" id="CHEBI:60240"/>
    </cofactor>
</comment>
<dbReference type="OrthoDB" id="24645at2759"/>
<dbReference type="InterPro" id="IPR035901">
    <property type="entry name" value="GIY-YIG_endonuc_sf"/>
</dbReference>
<dbReference type="GO" id="GO:0017108">
    <property type="term" value="F:5'-flap endonuclease activity"/>
    <property type="evidence" value="ECO:0007669"/>
    <property type="project" value="InterPro"/>
</dbReference>
<comment type="function">
    <text evidence="8">Catalytic subunit of a heterodimeric structure-specific endonuclease that resolves DNA secondary structures generated during DNA repair and recombination. Has endonuclease activity towards branched DNA substrates, introducing single-strand cuts in duplex DNA close to junctions with ss-DNA.</text>
</comment>
<gene>
    <name evidence="10" type="ORF">CMU_002630</name>
</gene>
<dbReference type="PROSITE" id="PS50164">
    <property type="entry name" value="GIY_YIG"/>
    <property type="match status" value="1"/>
</dbReference>
<evidence type="ECO:0000256" key="2">
    <source>
        <dbReference type="ARBA" id="ARBA00022759"/>
    </source>
</evidence>
<proteinExistence type="inferred from homology"/>
<organism evidence="10 11">
    <name type="scientific">Cryptosporidium muris (strain RN66)</name>
    <dbReference type="NCBI Taxonomy" id="441375"/>
    <lineage>
        <taxon>Eukaryota</taxon>
        <taxon>Sar</taxon>
        <taxon>Alveolata</taxon>
        <taxon>Apicomplexa</taxon>
        <taxon>Conoidasida</taxon>
        <taxon>Coccidia</taxon>
        <taxon>Eucoccidiorida</taxon>
        <taxon>Eimeriorina</taxon>
        <taxon>Cryptosporidiidae</taxon>
        <taxon>Cryptosporidium</taxon>
    </lineage>
</organism>
<comment type="subunit">
    <text evidence="8">Forms a heterodimer with a member of the SLX4 family.</text>
</comment>
<dbReference type="Pfam" id="PF01541">
    <property type="entry name" value="GIY-YIG"/>
    <property type="match status" value="1"/>
</dbReference>
<dbReference type="InterPro" id="IPR048749">
    <property type="entry name" value="SLX1_C"/>
</dbReference>
<dbReference type="GO" id="GO:0006281">
    <property type="term" value="P:DNA repair"/>
    <property type="evidence" value="ECO:0007669"/>
    <property type="project" value="UniProtKB-UniRule"/>
</dbReference>
<evidence type="ECO:0000256" key="7">
    <source>
        <dbReference type="ARBA" id="ARBA00023242"/>
    </source>
</evidence>
<comment type="subcellular location">
    <subcellularLocation>
        <location evidence="8">Nucleus</location>
    </subcellularLocation>
</comment>
<dbReference type="InterPro" id="IPR013083">
    <property type="entry name" value="Znf_RING/FYVE/PHD"/>
</dbReference>
<dbReference type="VEuPathDB" id="CryptoDB:CMU_002630"/>
<keyword evidence="4 8" id="KW-0378">Hydrolase</keyword>
<evidence type="ECO:0000256" key="4">
    <source>
        <dbReference type="ARBA" id="ARBA00022801"/>
    </source>
</evidence>
<dbReference type="SUPFAM" id="SSF82771">
    <property type="entry name" value="GIY-YIG endonuclease"/>
    <property type="match status" value="1"/>
</dbReference>
<dbReference type="SUPFAM" id="SSF57850">
    <property type="entry name" value="RING/U-box"/>
    <property type="match status" value="1"/>
</dbReference>
<dbReference type="OMA" id="HNRGCDF"/>
<dbReference type="EC" id="3.1.-.-" evidence="8"/>
<dbReference type="CDD" id="cd10455">
    <property type="entry name" value="GIY-YIG_SLX1"/>
    <property type="match status" value="1"/>
</dbReference>
<evidence type="ECO:0000313" key="10">
    <source>
        <dbReference type="EMBL" id="EEA08435.1"/>
    </source>
</evidence>
<dbReference type="RefSeq" id="XP_002142784.1">
    <property type="nucleotide sequence ID" value="XM_002142748.1"/>
</dbReference>
<name>B6AJP4_CRYMR</name>
<evidence type="ECO:0000256" key="8">
    <source>
        <dbReference type="HAMAP-Rule" id="MF_03100"/>
    </source>
</evidence>
<keyword evidence="6 8" id="KW-0234">DNA repair</keyword>
<dbReference type="Proteomes" id="UP000001460">
    <property type="component" value="Unassembled WGS sequence"/>
</dbReference>
<dbReference type="STRING" id="441375.B6AJP4"/>
<evidence type="ECO:0000313" key="11">
    <source>
        <dbReference type="Proteomes" id="UP000001460"/>
    </source>
</evidence>
<evidence type="ECO:0000259" key="9">
    <source>
        <dbReference type="PROSITE" id="PS50164"/>
    </source>
</evidence>
<keyword evidence="5 8" id="KW-0233">DNA recombination</keyword>
<dbReference type="Pfam" id="PF21202">
    <property type="entry name" value="SLX1_C"/>
    <property type="match status" value="1"/>
</dbReference>
<dbReference type="eggNOG" id="KOG3005">
    <property type="taxonomic scope" value="Eukaryota"/>
</dbReference>
<dbReference type="GO" id="GO:0006310">
    <property type="term" value="P:DNA recombination"/>
    <property type="evidence" value="ECO:0007669"/>
    <property type="project" value="UniProtKB-UniRule"/>
</dbReference>
<keyword evidence="2 8" id="KW-0255">Endonuclease</keyword>
<evidence type="ECO:0000256" key="1">
    <source>
        <dbReference type="ARBA" id="ARBA00022722"/>
    </source>
</evidence>
<accession>B6AJP4</accession>
<reference evidence="10" key="1">
    <citation type="submission" date="2008-06" db="EMBL/GenBank/DDBJ databases">
        <authorList>
            <person name="Lorenzi H."/>
            <person name="Inman J."/>
            <person name="Miller J."/>
            <person name="Schobel S."/>
            <person name="Amedeo P."/>
            <person name="Caler E.V."/>
            <person name="da Silva J."/>
        </authorList>
    </citation>
    <scope>NUCLEOTIDE SEQUENCE [LARGE SCALE GENOMIC DNA]</scope>
    <source>
        <strain evidence="10">RN66</strain>
    </source>
</reference>
<comment type="similarity">
    <text evidence="8">Belongs to the SLX1 family.</text>
</comment>
<keyword evidence="1 8" id="KW-0540">Nuclease</keyword>
<dbReference type="Gene3D" id="3.40.1440.10">
    <property type="entry name" value="GIY-YIG endonuclease"/>
    <property type="match status" value="1"/>
</dbReference>
<dbReference type="AlphaFoldDB" id="B6AJP4"/>
<comment type="caution">
    <text evidence="8">Lacks conserved residue(s) required for the propagation of feature annotation.</text>
</comment>
<evidence type="ECO:0000256" key="3">
    <source>
        <dbReference type="ARBA" id="ARBA00022763"/>
    </source>
</evidence>
<dbReference type="Gene3D" id="3.30.40.10">
    <property type="entry name" value="Zinc/RING finger domain, C3HC4 (zinc finger)"/>
    <property type="match status" value="1"/>
</dbReference>
<evidence type="ECO:0000256" key="6">
    <source>
        <dbReference type="ARBA" id="ARBA00023204"/>
    </source>
</evidence>
<feature type="domain" description="GIY-YIG" evidence="9">
    <location>
        <begin position="12"/>
        <end position="97"/>
    </location>
</feature>
<dbReference type="HAMAP" id="MF_03100">
    <property type="entry name" value="Endonuc_su_Slx1"/>
    <property type="match status" value="1"/>
</dbReference>
<evidence type="ECO:0000256" key="5">
    <source>
        <dbReference type="ARBA" id="ARBA00023172"/>
    </source>
</evidence>
<dbReference type="EMBL" id="DS989740">
    <property type="protein sequence ID" value="EEA08435.1"/>
    <property type="molecule type" value="Genomic_DNA"/>
</dbReference>
<protein>
    <recommendedName>
        <fullName evidence="8">Structure-specific endonuclease subunit SLX1 homolog</fullName>
        <ecNumber evidence="8">3.1.-.-</ecNumber>
    </recommendedName>
</protein>